<evidence type="ECO:0000256" key="1">
    <source>
        <dbReference type="SAM" id="MobiDB-lite"/>
    </source>
</evidence>
<accession>A0A1J5PPF0</accession>
<name>A0A1J5PPF0_9ZZZZ</name>
<protein>
    <submittedName>
        <fullName evidence="2">Uncharacterized protein</fullName>
    </submittedName>
</protein>
<sequence>MSSFRPRSSRPTTSTSTPLRAPAFVVDIRVRELPTEAPRARASPVPRITSRASASAASQREPAPPGALAPSFRASRQAMKRGSRRGSTAVPRKATLCGPLEMSPMNWVRGSTSATAGSRRSCAASASPSGRDRSRLWRSSPSRWPGGSTCRSPSPPRMAPSASPLKVWAMKPPARLRATKPATTTISVRAVRRRWRSRLRRARRARIIPTPPAE</sequence>
<proteinExistence type="predicted"/>
<feature type="region of interest" description="Disordered" evidence="1">
    <location>
        <begin position="1"/>
        <end position="164"/>
    </location>
</feature>
<evidence type="ECO:0000313" key="2">
    <source>
        <dbReference type="EMBL" id="OIQ67171.1"/>
    </source>
</evidence>
<feature type="compositionally biased region" description="Low complexity" evidence="1">
    <location>
        <begin position="1"/>
        <end position="22"/>
    </location>
</feature>
<feature type="compositionally biased region" description="Low complexity" evidence="1">
    <location>
        <begin position="109"/>
        <end position="129"/>
    </location>
</feature>
<organism evidence="2">
    <name type="scientific">mine drainage metagenome</name>
    <dbReference type="NCBI Taxonomy" id="410659"/>
    <lineage>
        <taxon>unclassified sequences</taxon>
        <taxon>metagenomes</taxon>
        <taxon>ecological metagenomes</taxon>
    </lineage>
</organism>
<reference evidence="2" key="1">
    <citation type="submission" date="2016-10" db="EMBL/GenBank/DDBJ databases">
        <title>Sequence of Gallionella enrichment culture.</title>
        <authorList>
            <person name="Poehlein A."/>
            <person name="Muehling M."/>
            <person name="Daniel R."/>
        </authorList>
    </citation>
    <scope>NUCLEOTIDE SEQUENCE</scope>
</reference>
<dbReference type="EMBL" id="MLJW01006099">
    <property type="protein sequence ID" value="OIQ67171.1"/>
    <property type="molecule type" value="Genomic_DNA"/>
</dbReference>
<comment type="caution">
    <text evidence="2">The sequence shown here is derived from an EMBL/GenBank/DDBJ whole genome shotgun (WGS) entry which is preliminary data.</text>
</comment>
<dbReference type="AlphaFoldDB" id="A0A1J5PPF0"/>
<gene>
    <name evidence="2" type="ORF">GALL_512540</name>
</gene>